<name>A0ABS6E1L4_9FIRM</name>
<dbReference type="Proteomes" id="UP000749471">
    <property type="component" value="Unassembled WGS sequence"/>
</dbReference>
<evidence type="ECO:0000313" key="1">
    <source>
        <dbReference type="EMBL" id="MBU5436684.1"/>
    </source>
</evidence>
<reference evidence="1 2" key="1">
    <citation type="submission" date="2021-06" db="EMBL/GenBank/DDBJ databases">
        <authorList>
            <person name="Sun Q."/>
            <person name="Li D."/>
        </authorList>
    </citation>
    <scope>NUCLEOTIDE SEQUENCE [LARGE SCALE GENOMIC DNA]</scope>
    <source>
        <strain evidence="1 2">MSJ-40</strain>
    </source>
</reference>
<proteinExistence type="predicted"/>
<dbReference type="EMBL" id="JAHLPM010000001">
    <property type="protein sequence ID" value="MBU5436684.1"/>
    <property type="molecule type" value="Genomic_DNA"/>
</dbReference>
<evidence type="ECO:0008006" key="3">
    <source>
        <dbReference type="Google" id="ProtNLM"/>
    </source>
</evidence>
<sequence length="193" mass="22454">MEIEKILLEELLAFLPIYITLKGNCTLIYTKNGREREIEKGIRSVLNQLSKYYFMDLKEVKKTYGNLLCSKNLVPIPFNKDNVFIPVKTRKPMYKNDGAIGYVNINHINKTTKLNNMSIIHLTNGKKIQCLNSLETVNKHINNGHIVKKLYEDKQTITLRDGYSFYAEYDRPATKGDIALLRREILEIKETIR</sequence>
<accession>A0ABS6E1L4</accession>
<comment type="caution">
    <text evidence="1">The sequence shown here is derived from an EMBL/GenBank/DDBJ whole genome shotgun (WGS) entry which is preliminary data.</text>
</comment>
<keyword evidence="2" id="KW-1185">Reference proteome</keyword>
<dbReference type="RefSeq" id="WP_216516077.1">
    <property type="nucleotide sequence ID" value="NZ_JAHLPM010000001.1"/>
</dbReference>
<gene>
    <name evidence="1" type="ORF">KQI42_01615</name>
</gene>
<organism evidence="1 2">
    <name type="scientific">Tissierella simiarum</name>
    <dbReference type="NCBI Taxonomy" id="2841534"/>
    <lineage>
        <taxon>Bacteria</taxon>
        <taxon>Bacillati</taxon>
        <taxon>Bacillota</taxon>
        <taxon>Tissierellia</taxon>
        <taxon>Tissierellales</taxon>
        <taxon>Tissierellaceae</taxon>
        <taxon>Tissierella</taxon>
    </lineage>
</organism>
<protein>
    <recommendedName>
        <fullName evidence="3">ComK protein</fullName>
    </recommendedName>
</protein>
<evidence type="ECO:0000313" key="2">
    <source>
        <dbReference type="Proteomes" id="UP000749471"/>
    </source>
</evidence>